<dbReference type="Proteomes" id="UP000003434">
    <property type="component" value="Unassembled WGS sequence"/>
</dbReference>
<dbReference type="HOGENOM" id="CLU_136178_0_0_9"/>
<dbReference type="AlphaFoldDB" id="E6LRX8"/>
<protein>
    <submittedName>
        <fullName evidence="2">Uncharacterized protein</fullName>
    </submittedName>
</protein>
<feature type="transmembrane region" description="Helical" evidence="1">
    <location>
        <begin position="15"/>
        <end position="35"/>
    </location>
</feature>
<gene>
    <name evidence="2" type="ORF">HMPREF0381_2713</name>
</gene>
<name>E6LRX8_9FIRM</name>
<evidence type="ECO:0000313" key="3">
    <source>
        <dbReference type="Proteomes" id="UP000003434"/>
    </source>
</evidence>
<organism evidence="2 3">
    <name type="scientific">Lachnoanaerobaculum saburreum DSM 3986</name>
    <dbReference type="NCBI Taxonomy" id="887325"/>
    <lineage>
        <taxon>Bacteria</taxon>
        <taxon>Bacillati</taxon>
        <taxon>Bacillota</taxon>
        <taxon>Clostridia</taxon>
        <taxon>Lachnospirales</taxon>
        <taxon>Lachnospiraceae</taxon>
        <taxon>Lachnoanaerobaculum</taxon>
    </lineage>
</organism>
<sequence length="179" mass="20294">MKYIKIFGGVMNNTFLIIAVVVVIWAVLFVIMMSFNKKRKAKSKEFIVNNRNKAVIHLYGKNLKIDGKDISQFESVTGENLEKIAAIEGGIHSFEGIFETTAVSITGKNINMKTEKLQFEVELKSGHSYSAVLYDYSPEERKEYTKEYGSTAEDIFVMPLSLYEESNHIKACLVVSCDR</sequence>
<keyword evidence="1" id="KW-0472">Membrane</keyword>
<keyword evidence="1" id="KW-1133">Transmembrane helix</keyword>
<reference evidence="2 3" key="1">
    <citation type="submission" date="2010-12" db="EMBL/GenBank/DDBJ databases">
        <authorList>
            <person name="Muzny D."/>
            <person name="Qin X."/>
            <person name="Deng J."/>
            <person name="Jiang H."/>
            <person name="Liu Y."/>
            <person name="Qu J."/>
            <person name="Song X.-Z."/>
            <person name="Zhang L."/>
            <person name="Thornton R."/>
            <person name="Coyle M."/>
            <person name="Francisco L."/>
            <person name="Jackson L."/>
            <person name="Javaid M."/>
            <person name="Korchina V."/>
            <person name="Kovar C."/>
            <person name="Mata R."/>
            <person name="Mathew T."/>
            <person name="Ngo R."/>
            <person name="Nguyen L."/>
            <person name="Nguyen N."/>
            <person name="Okwuonu G."/>
            <person name="Ongeri F."/>
            <person name="Pham C."/>
            <person name="Simmons D."/>
            <person name="Wilczek-Boney K."/>
            <person name="Hale W."/>
            <person name="Jakkamsetti A."/>
            <person name="Pham P."/>
            <person name="Ruth R."/>
            <person name="San Lucas F."/>
            <person name="Warren J."/>
            <person name="Zhang J."/>
            <person name="Zhao Z."/>
            <person name="Zhou C."/>
            <person name="Zhu D."/>
            <person name="Lee S."/>
            <person name="Bess C."/>
            <person name="Blankenburg K."/>
            <person name="Forbes L."/>
            <person name="Fu Q."/>
            <person name="Gubbala S."/>
            <person name="Hirani K."/>
            <person name="Jayaseelan J.C."/>
            <person name="Lara F."/>
            <person name="Munidasa M."/>
            <person name="Palculict T."/>
            <person name="Patil S."/>
            <person name="Pu L.-L."/>
            <person name="Saada N."/>
            <person name="Tang L."/>
            <person name="Weissenberger G."/>
            <person name="Zhu Y."/>
            <person name="Hemphill L."/>
            <person name="Shang Y."/>
            <person name="Youmans B."/>
            <person name="Ayvaz T."/>
            <person name="Ross M."/>
            <person name="Santibanez J."/>
            <person name="Aqrawi P."/>
            <person name="Gross S."/>
            <person name="Joshi V."/>
            <person name="Fowler G."/>
            <person name="Nazareth L."/>
            <person name="Reid J."/>
            <person name="Worley K."/>
            <person name="Petrosino J."/>
            <person name="Highlander S."/>
            <person name="Gibbs R."/>
        </authorList>
    </citation>
    <scope>NUCLEOTIDE SEQUENCE [LARGE SCALE GENOMIC DNA]</scope>
    <source>
        <strain evidence="2 3">DSM 3986</strain>
    </source>
</reference>
<evidence type="ECO:0000313" key="2">
    <source>
        <dbReference type="EMBL" id="EFU75355.1"/>
    </source>
</evidence>
<dbReference type="eggNOG" id="ENOG5030U4Y">
    <property type="taxonomic scope" value="Bacteria"/>
</dbReference>
<accession>E6LRX8</accession>
<proteinExistence type="predicted"/>
<comment type="caution">
    <text evidence="2">The sequence shown here is derived from an EMBL/GenBank/DDBJ whole genome shotgun (WGS) entry which is preliminary data.</text>
</comment>
<dbReference type="EMBL" id="AEPW01000106">
    <property type="protein sequence ID" value="EFU75355.1"/>
    <property type="molecule type" value="Genomic_DNA"/>
</dbReference>
<evidence type="ECO:0000256" key="1">
    <source>
        <dbReference type="SAM" id="Phobius"/>
    </source>
</evidence>
<keyword evidence="1" id="KW-0812">Transmembrane</keyword>